<proteinExistence type="predicted"/>
<sequence>MRASTTVYYIGKSLLICNIVLHVARLGFADMRWHRDKRVETNDVLRHQADAEGWKHFDSEYPDFSSDPRNVSSLSYMQPCCGRLMTSWRMVTYQGGVQSGIKHVLYAWMIDRPSGYEVEYLSWDINAIFYRTTGGVDLGYTMER</sequence>
<keyword evidence="1" id="KW-0812">Transmembrane</keyword>
<keyword evidence="1" id="KW-1133">Transmembrane helix</keyword>
<accession>A0A5D3CBN7</accession>
<gene>
    <name evidence="2" type="ORF">E5676_scaffold105G001620</name>
</gene>
<reference evidence="2 3" key="1">
    <citation type="submission" date="2019-08" db="EMBL/GenBank/DDBJ databases">
        <title>Draft genome sequences of two oriental melons (Cucumis melo L. var makuwa).</title>
        <authorList>
            <person name="Kwon S.-Y."/>
        </authorList>
    </citation>
    <scope>NUCLEOTIDE SEQUENCE [LARGE SCALE GENOMIC DNA]</scope>
    <source>
        <strain evidence="3">cv. Chang Bougi</strain>
        <tissue evidence="2">Leaf</tissue>
    </source>
</reference>
<dbReference type="Proteomes" id="UP000321947">
    <property type="component" value="Unassembled WGS sequence"/>
</dbReference>
<comment type="caution">
    <text evidence="2">The sequence shown here is derived from an EMBL/GenBank/DDBJ whole genome shotgun (WGS) entry which is preliminary data.</text>
</comment>
<evidence type="ECO:0000313" key="2">
    <source>
        <dbReference type="EMBL" id="TYK07729.1"/>
    </source>
</evidence>
<name>A0A5D3CBN7_CUCMM</name>
<protein>
    <submittedName>
        <fullName evidence="2">Uncharacterized protein</fullName>
    </submittedName>
</protein>
<evidence type="ECO:0000313" key="3">
    <source>
        <dbReference type="Proteomes" id="UP000321947"/>
    </source>
</evidence>
<organism evidence="2 3">
    <name type="scientific">Cucumis melo var. makuwa</name>
    <name type="common">Oriental melon</name>
    <dbReference type="NCBI Taxonomy" id="1194695"/>
    <lineage>
        <taxon>Eukaryota</taxon>
        <taxon>Viridiplantae</taxon>
        <taxon>Streptophyta</taxon>
        <taxon>Embryophyta</taxon>
        <taxon>Tracheophyta</taxon>
        <taxon>Spermatophyta</taxon>
        <taxon>Magnoliopsida</taxon>
        <taxon>eudicotyledons</taxon>
        <taxon>Gunneridae</taxon>
        <taxon>Pentapetalae</taxon>
        <taxon>rosids</taxon>
        <taxon>fabids</taxon>
        <taxon>Cucurbitales</taxon>
        <taxon>Cucurbitaceae</taxon>
        <taxon>Benincaseae</taxon>
        <taxon>Cucumis</taxon>
    </lineage>
</organism>
<feature type="transmembrane region" description="Helical" evidence="1">
    <location>
        <begin position="6"/>
        <end position="28"/>
    </location>
</feature>
<dbReference type="EMBL" id="SSTD01013124">
    <property type="protein sequence ID" value="TYK07729.1"/>
    <property type="molecule type" value="Genomic_DNA"/>
</dbReference>
<dbReference type="AlphaFoldDB" id="A0A5D3CBN7"/>
<keyword evidence="1" id="KW-0472">Membrane</keyword>
<evidence type="ECO:0000256" key="1">
    <source>
        <dbReference type="SAM" id="Phobius"/>
    </source>
</evidence>